<dbReference type="SUPFAM" id="SSF49265">
    <property type="entry name" value="Fibronectin type III"/>
    <property type="match status" value="1"/>
</dbReference>
<keyword evidence="6" id="KW-0472">Membrane</keyword>
<organism evidence="10 11">
    <name type="scientific">Patiria miniata</name>
    <name type="common">Bat star</name>
    <name type="synonym">Asterina miniata</name>
    <dbReference type="NCBI Taxonomy" id="46514"/>
    <lineage>
        <taxon>Eukaryota</taxon>
        <taxon>Metazoa</taxon>
        <taxon>Echinodermata</taxon>
        <taxon>Eleutherozoa</taxon>
        <taxon>Asterozoa</taxon>
        <taxon>Asteroidea</taxon>
        <taxon>Valvatacea</taxon>
        <taxon>Valvatida</taxon>
        <taxon>Asterinidae</taxon>
        <taxon>Patiria</taxon>
    </lineage>
</organism>
<evidence type="ECO:0000256" key="6">
    <source>
        <dbReference type="ARBA" id="ARBA00023136"/>
    </source>
</evidence>
<evidence type="ECO:0000256" key="5">
    <source>
        <dbReference type="ARBA" id="ARBA00022989"/>
    </source>
</evidence>
<protein>
    <recommendedName>
        <fullName evidence="9">Fibronectin type-III domain-containing protein</fullName>
    </recommendedName>
</protein>
<feature type="domain" description="Fibronectin type-III" evidence="9">
    <location>
        <begin position="29"/>
        <end position="127"/>
    </location>
</feature>
<dbReference type="GO" id="GO:0005524">
    <property type="term" value="F:ATP binding"/>
    <property type="evidence" value="ECO:0007669"/>
    <property type="project" value="UniProtKB-UniRule"/>
</dbReference>
<keyword evidence="2" id="KW-0812">Transmembrane</keyword>
<accession>A0A914ATK7</accession>
<evidence type="ECO:0000256" key="4">
    <source>
        <dbReference type="ARBA" id="ARBA00022840"/>
    </source>
</evidence>
<dbReference type="Proteomes" id="UP000887568">
    <property type="component" value="Unplaced"/>
</dbReference>
<evidence type="ECO:0000313" key="10">
    <source>
        <dbReference type="EnsemblMetazoa" id="XP_038066671.1"/>
    </source>
</evidence>
<dbReference type="RefSeq" id="XP_038066671.1">
    <property type="nucleotide sequence ID" value="XM_038210743.1"/>
</dbReference>
<dbReference type="SMART" id="SM00060">
    <property type="entry name" value="FN3"/>
    <property type="match status" value="2"/>
</dbReference>
<evidence type="ECO:0000256" key="1">
    <source>
        <dbReference type="ARBA" id="ARBA00004167"/>
    </source>
</evidence>
<feature type="domain" description="Fibronectin type-III" evidence="9">
    <location>
        <begin position="134"/>
        <end position="226"/>
    </location>
</feature>
<dbReference type="EnsemblMetazoa" id="XM_038210743.1">
    <property type="protein sequence ID" value="XP_038066671.1"/>
    <property type="gene ID" value="LOC119736730"/>
</dbReference>
<dbReference type="Gene3D" id="3.30.200.20">
    <property type="entry name" value="Phosphorylase Kinase, domain 1"/>
    <property type="match status" value="1"/>
</dbReference>
<dbReference type="OMA" id="LKREWIA"/>
<dbReference type="PANTHER" id="PTHR46877:SF14">
    <property type="entry name" value="RECEPTOR PROTEIN-TYROSINE KINASE"/>
    <property type="match status" value="1"/>
</dbReference>
<evidence type="ECO:0000313" key="11">
    <source>
        <dbReference type="Proteomes" id="UP000887568"/>
    </source>
</evidence>
<evidence type="ECO:0000256" key="3">
    <source>
        <dbReference type="ARBA" id="ARBA00022741"/>
    </source>
</evidence>
<dbReference type="InterPro" id="IPR050449">
    <property type="entry name" value="Ephrin_rcpt_TKs"/>
</dbReference>
<dbReference type="InterPro" id="IPR003961">
    <property type="entry name" value="FN3_dom"/>
</dbReference>
<proteinExistence type="predicted"/>
<dbReference type="PANTHER" id="PTHR46877">
    <property type="entry name" value="EPH RECEPTOR A5"/>
    <property type="match status" value="1"/>
</dbReference>
<keyword evidence="4 8" id="KW-0067">ATP-binding</keyword>
<dbReference type="PROSITE" id="PS00107">
    <property type="entry name" value="PROTEIN_KINASE_ATP"/>
    <property type="match status" value="1"/>
</dbReference>
<feature type="binding site" evidence="8">
    <location>
        <position position="287"/>
    </location>
    <ligand>
        <name>ATP</name>
        <dbReference type="ChEBI" id="CHEBI:30616"/>
    </ligand>
</feature>
<dbReference type="GO" id="GO:0005886">
    <property type="term" value="C:plasma membrane"/>
    <property type="evidence" value="ECO:0007669"/>
    <property type="project" value="TreeGrafter"/>
</dbReference>
<dbReference type="InterPro" id="IPR036116">
    <property type="entry name" value="FN3_sf"/>
</dbReference>
<keyword evidence="7" id="KW-0675">Receptor</keyword>
<dbReference type="GeneID" id="119736730"/>
<dbReference type="PROSITE" id="PS50853">
    <property type="entry name" value="FN3"/>
    <property type="match status" value="2"/>
</dbReference>
<dbReference type="Gene3D" id="2.60.40.10">
    <property type="entry name" value="Immunoglobulins"/>
    <property type="match status" value="2"/>
</dbReference>
<dbReference type="InterPro" id="IPR017441">
    <property type="entry name" value="Protein_kinase_ATP_BS"/>
</dbReference>
<reference evidence="10" key="1">
    <citation type="submission" date="2022-11" db="UniProtKB">
        <authorList>
            <consortium name="EnsemblMetazoa"/>
        </authorList>
    </citation>
    <scope>IDENTIFICATION</scope>
</reference>
<evidence type="ECO:0000256" key="8">
    <source>
        <dbReference type="PROSITE-ProRule" id="PRU10141"/>
    </source>
</evidence>
<evidence type="ECO:0000256" key="7">
    <source>
        <dbReference type="ARBA" id="ARBA00023170"/>
    </source>
</evidence>
<dbReference type="OrthoDB" id="6244967at2759"/>
<dbReference type="CDD" id="cd00063">
    <property type="entry name" value="FN3"/>
    <property type="match status" value="2"/>
</dbReference>
<dbReference type="PRINTS" id="PR00014">
    <property type="entry name" value="FNTYPEIII"/>
</dbReference>
<dbReference type="AlphaFoldDB" id="A0A914ATK7"/>
<evidence type="ECO:0000256" key="2">
    <source>
        <dbReference type="ARBA" id="ARBA00022692"/>
    </source>
</evidence>
<keyword evidence="11" id="KW-1185">Reference proteome</keyword>
<keyword evidence="5" id="KW-1133">Transmembrane helix</keyword>
<sequence>MEYALTNKDNCQCINQPTYISPCDMCPAPTRPPHFVTPGSQAERSLAFSWSLPACGSRGGDITGYVYRLSTSGAAPMTGQTTASPSGGAVTIDGLTPFTLYSFNIAAQTNNGTGPYSAAITSRTLEAVSTEPTVPLDVRVLSTDDRSVSLGWSKPDRPNGRITHYNVRYWRSGEIGIKQTDTNVVGLVHRILGLEVDVTYHFQVQAVTSAGQGYWSEPIEATTTIGGVVNTDGQIYEDVGLPIWARKLEIKWENLIIDDEILGKGNFGEVRAGGVRIGGQVTKAAIKTLKVNCVSLVFQ</sequence>
<dbReference type="Pfam" id="PF00041">
    <property type="entry name" value="fn3"/>
    <property type="match status" value="2"/>
</dbReference>
<comment type="subcellular location">
    <subcellularLocation>
        <location evidence="1">Membrane</location>
        <topology evidence="1">Single-pass membrane protein</topology>
    </subcellularLocation>
</comment>
<name>A0A914ATK7_PATMI</name>
<evidence type="ECO:0000259" key="9">
    <source>
        <dbReference type="PROSITE" id="PS50853"/>
    </source>
</evidence>
<keyword evidence="3 8" id="KW-0547">Nucleotide-binding</keyword>
<dbReference type="InterPro" id="IPR013783">
    <property type="entry name" value="Ig-like_fold"/>
</dbReference>